<name>K3ZNU9_SETIT</name>
<evidence type="ECO:0000313" key="3">
    <source>
        <dbReference type="Proteomes" id="UP000004995"/>
    </source>
</evidence>
<protein>
    <submittedName>
        <fullName evidence="2">Uncharacterized protein</fullName>
    </submittedName>
</protein>
<dbReference type="Gramene" id="KQK94139">
    <property type="protein sequence ID" value="KQK94139"/>
    <property type="gene ID" value="SETIT_028279mg"/>
</dbReference>
<accession>K3ZNU9</accession>
<dbReference type="FunCoup" id="K3ZNU9">
    <property type="interactions" value="133"/>
</dbReference>
<feature type="region of interest" description="Disordered" evidence="1">
    <location>
        <begin position="1"/>
        <end position="26"/>
    </location>
</feature>
<dbReference type="OMA" id="TRIHWSK"/>
<evidence type="ECO:0000256" key="1">
    <source>
        <dbReference type="SAM" id="MobiDB-lite"/>
    </source>
</evidence>
<keyword evidence="3" id="KW-1185">Reference proteome</keyword>
<dbReference type="EnsemblPlants" id="KQK94139">
    <property type="protein sequence ID" value="KQK94139"/>
    <property type="gene ID" value="SETIT_028279mg"/>
</dbReference>
<reference evidence="3" key="1">
    <citation type="journal article" date="2012" name="Nat. Biotechnol.">
        <title>Reference genome sequence of the model plant Setaria.</title>
        <authorList>
            <person name="Bennetzen J.L."/>
            <person name="Schmutz J."/>
            <person name="Wang H."/>
            <person name="Percifield R."/>
            <person name="Hawkins J."/>
            <person name="Pontaroli A.C."/>
            <person name="Estep M."/>
            <person name="Feng L."/>
            <person name="Vaughn J.N."/>
            <person name="Grimwood J."/>
            <person name="Jenkins J."/>
            <person name="Barry K."/>
            <person name="Lindquist E."/>
            <person name="Hellsten U."/>
            <person name="Deshpande S."/>
            <person name="Wang X."/>
            <person name="Wu X."/>
            <person name="Mitros T."/>
            <person name="Triplett J."/>
            <person name="Yang X."/>
            <person name="Ye C.Y."/>
            <person name="Mauro-Herrera M."/>
            <person name="Wang L."/>
            <person name="Li P."/>
            <person name="Sharma M."/>
            <person name="Sharma R."/>
            <person name="Ronald P.C."/>
            <person name="Panaud O."/>
            <person name="Kellogg E.A."/>
            <person name="Brutnell T.P."/>
            <person name="Doust A.N."/>
            <person name="Tuskan G.A."/>
            <person name="Rokhsar D."/>
            <person name="Devos K.M."/>
        </authorList>
    </citation>
    <scope>NUCLEOTIDE SEQUENCE [LARGE SCALE GENOMIC DNA]</scope>
    <source>
        <strain evidence="3">cv. Yugu1</strain>
    </source>
</reference>
<dbReference type="HOGENOM" id="CLU_165083_0_0_1"/>
<dbReference type="Proteomes" id="UP000004995">
    <property type="component" value="Unassembled WGS sequence"/>
</dbReference>
<dbReference type="EMBL" id="AGNK02004760">
    <property type="status" value="NOT_ANNOTATED_CDS"/>
    <property type="molecule type" value="Genomic_DNA"/>
</dbReference>
<dbReference type="InParanoid" id="K3ZNU9"/>
<proteinExistence type="predicted"/>
<sequence>EAFDSDFESQTETDSSDDRRHRPRVPFPHGDALRVYCHADNTYRCPICPTRIHWSKILNEVKDHVLGMARSAALRGDNKKWRCHRVVARNEGWM</sequence>
<dbReference type="AlphaFoldDB" id="K3ZNU9"/>
<organism evidence="2 3">
    <name type="scientific">Setaria italica</name>
    <name type="common">Foxtail millet</name>
    <name type="synonym">Panicum italicum</name>
    <dbReference type="NCBI Taxonomy" id="4555"/>
    <lineage>
        <taxon>Eukaryota</taxon>
        <taxon>Viridiplantae</taxon>
        <taxon>Streptophyta</taxon>
        <taxon>Embryophyta</taxon>
        <taxon>Tracheophyta</taxon>
        <taxon>Spermatophyta</taxon>
        <taxon>Magnoliopsida</taxon>
        <taxon>Liliopsida</taxon>
        <taxon>Poales</taxon>
        <taxon>Poaceae</taxon>
        <taxon>PACMAD clade</taxon>
        <taxon>Panicoideae</taxon>
        <taxon>Panicodae</taxon>
        <taxon>Paniceae</taxon>
        <taxon>Cenchrinae</taxon>
        <taxon>Setaria</taxon>
    </lineage>
</organism>
<dbReference type="SUPFAM" id="SSF57845">
    <property type="entry name" value="B-box zinc-binding domain"/>
    <property type="match status" value="1"/>
</dbReference>
<feature type="compositionally biased region" description="Acidic residues" evidence="1">
    <location>
        <begin position="1"/>
        <end position="15"/>
    </location>
</feature>
<evidence type="ECO:0000313" key="2">
    <source>
        <dbReference type="EnsemblPlants" id="KQK94139"/>
    </source>
</evidence>
<reference evidence="2" key="2">
    <citation type="submission" date="2018-08" db="UniProtKB">
        <authorList>
            <consortium name="EnsemblPlants"/>
        </authorList>
    </citation>
    <scope>IDENTIFICATION</scope>
    <source>
        <strain evidence="2">Yugu1</strain>
    </source>
</reference>